<dbReference type="EMBL" id="FUWO01000009">
    <property type="protein sequence ID" value="SJZ58694.1"/>
    <property type="molecule type" value="Genomic_DNA"/>
</dbReference>
<dbReference type="OrthoDB" id="9792626at2"/>
<protein>
    <submittedName>
        <fullName evidence="2">Catechol 2,3-dioxygenase</fullName>
    </submittedName>
</protein>
<dbReference type="AlphaFoldDB" id="A0A1T4LW67"/>
<dbReference type="Proteomes" id="UP000189941">
    <property type="component" value="Unassembled WGS sequence"/>
</dbReference>
<evidence type="ECO:0000313" key="2">
    <source>
        <dbReference type="EMBL" id="SJZ58694.1"/>
    </source>
</evidence>
<dbReference type="RefSeq" id="WP_078755986.1">
    <property type="nucleotide sequence ID" value="NZ_FUWO01000009.1"/>
</dbReference>
<dbReference type="SUPFAM" id="SSF54593">
    <property type="entry name" value="Glyoxalase/Bleomycin resistance protein/Dihydroxybiphenyl dioxygenase"/>
    <property type="match status" value="2"/>
</dbReference>
<keyword evidence="2" id="KW-0223">Dioxygenase</keyword>
<dbReference type="Pfam" id="PF00903">
    <property type="entry name" value="Glyoxalase"/>
    <property type="match status" value="1"/>
</dbReference>
<dbReference type="InterPro" id="IPR037523">
    <property type="entry name" value="VOC_core"/>
</dbReference>
<dbReference type="InterPro" id="IPR004360">
    <property type="entry name" value="Glyas_Fos-R_dOase_dom"/>
</dbReference>
<evidence type="ECO:0000259" key="1">
    <source>
        <dbReference type="PROSITE" id="PS51819"/>
    </source>
</evidence>
<sequence length="278" mass="31657">MIELGAVVLNTKHLQAQKKFYQHIIGLSVLKEEDNKVELGVKGNKEPLITLLSTNLPKGHHYGLYHLAILVPSRKDLGDALLHILKAQAPLQGASNHGYSEAIYLADLEGNGIEIYHDRPKSVWNYQGDKIIGITEEMDAEGVLALAEDKKTYFMPEGTKMGHVHLSVENPLESQVFFKEMLDMDEKFSMRDQATWLANGDYHHHIAANKWAGVLNKIQDIHTPGLNHFVVKVKDETDWHRFLEATETHPEYIVNQSAKEYFIKDNNGIHMLVRQDYQ</sequence>
<dbReference type="PROSITE" id="PS51819">
    <property type="entry name" value="VOC"/>
    <property type="match status" value="2"/>
</dbReference>
<dbReference type="GO" id="GO:0051213">
    <property type="term" value="F:dioxygenase activity"/>
    <property type="evidence" value="ECO:0007669"/>
    <property type="project" value="UniProtKB-KW"/>
</dbReference>
<feature type="domain" description="VOC" evidence="1">
    <location>
        <begin position="3"/>
        <end position="118"/>
    </location>
</feature>
<dbReference type="STRING" id="1121925.SAMN02746011_01229"/>
<feature type="domain" description="VOC" evidence="1">
    <location>
        <begin position="160"/>
        <end position="276"/>
    </location>
</feature>
<organism evidence="2 3">
    <name type="scientific">Globicatella sulfidifaciens DSM 15739</name>
    <dbReference type="NCBI Taxonomy" id="1121925"/>
    <lineage>
        <taxon>Bacteria</taxon>
        <taxon>Bacillati</taxon>
        <taxon>Bacillota</taxon>
        <taxon>Bacilli</taxon>
        <taxon>Lactobacillales</taxon>
        <taxon>Aerococcaceae</taxon>
        <taxon>Globicatella</taxon>
    </lineage>
</organism>
<evidence type="ECO:0000313" key="3">
    <source>
        <dbReference type="Proteomes" id="UP000189941"/>
    </source>
</evidence>
<accession>A0A1T4LW67</accession>
<name>A0A1T4LW67_9LACT</name>
<keyword evidence="2" id="KW-0560">Oxidoreductase</keyword>
<proteinExistence type="predicted"/>
<dbReference type="PANTHER" id="PTHR43279:SF1">
    <property type="entry name" value="CATECHOL-2,3-DIOXYGENASE"/>
    <property type="match status" value="1"/>
</dbReference>
<gene>
    <name evidence="2" type="ORF">SAMN02746011_01229</name>
</gene>
<dbReference type="InterPro" id="IPR029068">
    <property type="entry name" value="Glyas_Bleomycin-R_OHBP_Dase"/>
</dbReference>
<dbReference type="Gene3D" id="3.10.180.10">
    <property type="entry name" value="2,3-Dihydroxybiphenyl 1,2-Dioxygenase, domain 1"/>
    <property type="match status" value="2"/>
</dbReference>
<keyword evidence="3" id="KW-1185">Reference proteome</keyword>
<dbReference type="PANTHER" id="PTHR43279">
    <property type="entry name" value="CATECHOL-2,3-DIOXYGENASE"/>
    <property type="match status" value="1"/>
</dbReference>
<reference evidence="3" key="1">
    <citation type="submission" date="2017-02" db="EMBL/GenBank/DDBJ databases">
        <authorList>
            <person name="Varghese N."/>
            <person name="Submissions S."/>
        </authorList>
    </citation>
    <scope>NUCLEOTIDE SEQUENCE [LARGE SCALE GENOMIC DNA]</scope>
    <source>
        <strain evidence="3">DSM 15739</strain>
    </source>
</reference>